<gene>
    <name evidence="3" type="ORF">HJC23_004373</name>
</gene>
<evidence type="ECO:0000313" key="3">
    <source>
        <dbReference type="EMBL" id="KAL3787348.1"/>
    </source>
</evidence>
<dbReference type="InterPro" id="IPR013087">
    <property type="entry name" value="Znf_C2H2_type"/>
</dbReference>
<feature type="region of interest" description="Disordered" evidence="1">
    <location>
        <begin position="162"/>
        <end position="193"/>
    </location>
</feature>
<feature type="compositionally biased region" description="Acidic residues" evidence="1">
    <location>
        <begin position="167"/>
        <end position="186"/>
    </location>
</feature>
<feature type="compositionally biased region" description="Basic and acidic residues" evidence="1">
    <location>
        <begin position="340"/>
        <end position="349"/>
    </location>
</feature>
<keyword evidence="4" id="KW-1185">Reference proteome</keyword>
<evidence type="ECO:0000313" key="4">
    <source>
        <dbReference type="Proteomes" id="UP001516023"/>
    </source>
</evidence>
<accession>A0ABD3PH39</accession>
<protein>
    <recommendedName>
        <fullName evidence="2">C2H2-type domain-containing protein</fullName>
    </recommendedName>
</protein>
<organism evidence="3 4">
    <name type="scientific">Cyclotella cryptica</name>
    <dbReference type="NCBI Taxonomy" id="29204"/>
    <lineage>
        <taxon>Eukaryota</taxon>
        <taxon>Sar</taxon>
        <taxon>Stramenopiles</taxon>
        <taxon>Ochrophyta</taxon>
        <taxon>Bacillariophyta</taxon>
        <taxon>Coscinodiscophyceae</taxon>
        <taxon>Thalassiosirophycidae</taxon>
        <taxon>Stephanodiscales</taxon>
        <taxon>Stephanodiscaceae</taxon>
        <taxon>Cyclotella</taxon>
    </lineage>
</organism>
<evidence type="ECO:0000259" key="2">
    <source>
        <dbReference type="PROSITE" id="PS00028"/>
    </source>
</evidence>
<evidence type="ECO:0000256" key="1">
    <source>
        <dbReference type="SAM" id="MobiDB-lite"/>
    </source>
</evidence>
<dbReference type="Pfam" id="PF12874">
    <property type="entry name" value="zf-met"/>
    <property type="match status" value="1"/>
</dbReference>
<name>A0ABD3PH39_9STRA</name>
<reference evidence="3 4" key="1">
    <citation type="journal article" date="2020" name="G3 (Bethesda)">
        <title>Improved Reference Genome for Cyclotella cryptica CCMP332, a Model for Cell Wall Morphogenesis, Salinity Adaptation, and Lipid Production in Diatoms (Bacillariophyta).</title>
        <authorList>
            <person name="Roberts W.R."/>
            <person name="Downey K.M."/>
            <person name="Ruck E.C."/>
            <person name="Traller J.C."/>
            <person name="Alverson A.J."/>
        </authorList>
    </citation>
    <scope>NUCLEOTIDE SEQUENCE [LARGE SCALE GENOMIC DNA]</scope>
    <source>
        <strain evidence="3 4">CCMP332</strain>
    </source>
</reference>
<dbReference type="SMART" id="SM00451">
    <property type="entry name" value="ZnF_U1"/>
    <property type="match status" value="2"/>
</dbReference>
<feature type="domain" description="C2H2-type" evidence="2">
    <location>
        <begin position="322"/>
        <end position="344"/>
    </location>
</feature>
<dbReference type="Proteomes" id="UP001516023">
    <property type="component" value="Unassembled WGS sequence"/>
</dbReference>
<dbReference type="SUPFAM" id="SSF57667">
    <property type="entry name" value="beta-beta-alpha zinc fingers"/>
    <property type="match status" value="2"/>
</dbReference>
<dbReference type="AlphaFoldDB" id="A0ABD3PH39"/>
<dbReference type="PROSITE" id="PS00028">
    <property type="entry name" value="ZINC_FINGER_C2H2_1"/>
    <property type="match status" value="1"/>
</dbReference>
<feature type="compositionally biased region" description="Gly residues" evidence="1">
    <location>
        <begin position="359"/>
        <end position="385"/>
    </location>
</feature>
<dbReference type="InterPro" id="IPR036236">
    <property type="entry name" value="Znf_C2H2_sf"/>
</dbReference>
<dbReference type="Gene3D" id="3.30.160.60">
    <property type="entry name" value="Classic Zinc Finger"/>
    <property type="match status" value="1"/>
</dbReference>
<feature type="region of interest" description="Disordered" evidence="1">
    <location>
        <begin position="113"/>
        <end position="146"/>
    </location>
</feature>
<feature type="region of interest" description="Disordered" evidence="1">
    <location>
        <begin position="340"/>
        <end position="392"/>
    </location>
</feature>
<proteinExistence type="predicted"/>
<feature type="compositionally biased region" description="Polar residues" evidence="1">
    <location>
        <begin position="133"/>
        <end position="146"/>
    </location>
</feature>
<dbReference type="EMBL" id="JABMIG020000176">
    <property type="protein sequence ID" value="KAL3787348.1"/>
    <property type="molecule type" value="Genomic_DNA"/>
</dbReference>
<sequence length="392" mass="44768">MVTPDRDNGPLQEAIFSYISRSLLATPARVGKKDIHRHINSSYNGEWSKKDVKRAFKQLVKQGKIQKESKEYFVPRATINARIDAEEEESDASESNDDVSSHVQQEVLPIAQRMRHHQHSQKSIQSDDHAKLCTNNGNNRKESGQQIQVDLDEEIRRLEAELAADTASDEDLDDDDDNAEGMESDNDDHTDRKRISLDFQSKTNDLDSSGVICLSEVAHERIEPLPPSAMPQIARKTTTADPLKEHRKRKKCNKKEHIINEGLKHAVNDILSNYKTRSEVEQTPWYCRICQHQANNESEFISHRESAFHKTAVSEHKKKTYCRMCRKQMTSLVQFEEHMRSRPHRELLSMKRAQQQQQGRGGFDGKVGPGRGGGSGTYRRGGGRGSSRRQWC</sequence>
<comment type="caution">
    <text evidence="3">The sequence shown here is derived from an EMBL/GenBank/DDBJ whole genome shotgun (WGS) entry which is preliminary data.</text>
</comment>
<dbReference type="InterPro" id="IPR003604">
    <property type="entry name" value="Matrin/U1-like-C_Znf_C2H2"/>
</dbReference>